<name>A0ACB9EJY0_ARCLA</name>
<protein>
    <submittedName>
        <fullName evidence="1">Uncharacterized protein</fullName>
    </submittedName>
</protein>
<dbReference type="Proteomes" id="UP001055879">
    <property type="component" value="Linkage Group LG02"/>
</dbReference>
<organism evidence="1 2">
    <name type="scientific">Arctium lappa</name>
    <name type="common">Greater burdock</name>
    <name type="synonym">Lappa major</name>
    <dbReference type="NCBI Taxonomy" id="4217"/>
    <lineage>
        <taxon>Eukaryota</taxon>
        <taxon>Viridiplantae</taxon>
        <taxon>Streptophyta</taxon>
        <taxon>Embryophyta</taxon>
        <taxon>Tracheophyta</taxon>
        <taxon>Spermatophyta</taxon>
        <taxon>Magnoliopsida</taxon>
        <taxon>eudicotyledons</taxon>
        <taxon>Gunneridae</taxon>
        <taxon>Pentapetalae</taxon>
        <taxon>asterids</taxon>
        <taxon>campanulids</taxon>
        <taxon>Asterales</taxon>
        <taxon>Asteraceae</taxon>
        <taxon>Carduoideae</taxon>
        <taxon>Cardueae</taxon>
        <taxon>Arctiinae</taxon>
        <taxon>Arctium</taxon>
    </lineage>
</organism>
<proteinExistence type="predicted"/>
<comment type="caution">
    <text evidence="1">The sequence shown here is derived from an EMBL/GenBank/DDBJ whole genome shotgun (WGS) entry which is preliminary data.</text>
</comment>
<dbReference type="EMBL" id="CM042048">
    <property type="protein sequence ID" value="KAI3759368.1"/>
    <property type="molecule type" value="Genomic_DNA"/>
</dbReference>
<evidence type="ECO:0000313" key="1">
    <source>
        <dbReference type="EMBL" id="KAI3759368.1"/>
    </source>
</evidence>
<evidence type="ECO:0000313" key="2">
    <source>
        <dbReference type="Proteomes" id="UP001055879"/>
    </source>
</evidence>
<keyword evidence="2" id="KW-1185">Reference proteome</keyword>
<reference evidence="1 2" key="2">
    <citation type="journal article" date="2022" name="Mol. Ecol. Resour.">
        <title>The genomes of chicory, endive, great burdock and yacon provide insights into Asteraceae paleo-polyploidization history and plant inulin production.</title>
        <authorList>
            <person name="Fan W."/>
            <person name="Wang S."/>
            <person name="Wang H."/>
            <person name="Wang A."/>
            <person name="Jiang F."/>
            <person name="Liu H."/>
            <person name="Zhao H."/>
            <person name="Xu D."/>
            <person name="Zhang Y."/>
        </authorList>
    </citation>
    <scope>NUCLEOTIDE SEQUENCE [LARGE SCALE GENOMIC DNA]</scope>
    <source>
        <strain evidence="2">cv. Niubang</strain>
    </source>
</reference>
<accession>A0ACB9EJY0</accession>
<gene>
    <name evidence="1" type="ORF">L6452_07130</name>
</gene>
<sequence>MALNPQPPEERNDDGSESNTSSIAAFSALASGTAGEVMIIRTLQRFIGPILVPILRPLIRQLVREEVGLAKHELLTSMEEIPINKASTSVLKKLKPQFRNKVLQPVFTGMPLLGENKTPIEIALVDADTGQIVNIGIESTVKLEIVGCRVGDDEGDKDSWTFEDFQKRVLGEKKGKCILQGDTCVQLKEGIGFVGKISFTFNSTHTRNGLYKLGAIVADAAITNGVEVAWTETFLVKDQRATYSAKHLHPSLFAKVCHLKQISYKGNRYKRLKDAEVNTVKDLLTLLHTDPKRLKDTLGPVTSKIWNDIINHAQKSDGMFLYLDPSNEQKGVVLDVKLQLKGLILESHQYLLVEAQKLVNFAREHLEALHPFEDETSLIEHLQSGTGFSSLSSANQSLGTSKVIGRPPRSSSRATYSFPNLIGAPSNLDNSNLHMGQSTYQAPGVTSQSERGKEMVPLDDEMTYSTNYHQEHILLHPPDLESPNGTNFGAATERHAHNPIEPGTSSQVVESLPNKCRVMNALDILNQSLGDFLDFDCLLNYDPNIHLEILNNEWHSKAANSDADALMVAAQTVSVTIARTRWTKVSKLLRRNSVRERISLPEGIQALKKQRCC</sequence>
<reference evidence="2" key="1">
    <citation type="journal article" date="2022" name="Mol. Ecol. Resour.">
        <title>The genomes of chicory, endive, great burdock and yacon provide insights into Asteraceae palaeo-polyploidization history and plant inulin production.</title>
        <authorList>
            <person name="Fan W."/>
            <person name="Wang S."/>
            <person name="Wang H."/>
            <person name="Wang A."/>
            <person name="Jiang F."/>
            <person name="Liu H."/>
            <person name="Zhao H."/>
            <person name="Xu D."/>
            <person name="Zhang Y."/>
        </authorList>
    </citation>
    <scope>NUCLEOTIDE SEQUENCE [LARGE SCALE GENOMIC DNA]</scope>
    <source>
        <strain evidence="2">cv. Niubang</strain>
    </source>
</reference>